<feature type="region of interest" description="Disordered" evidence="1">
    <location>
        <begin position="1"/>
        <end position="48"/>
    </location>
</feature>
<reference evidence="2" key="2">
    <citation type="submission" date="2012-06" db="EMBL/GenBank/DDBJ databases">
        <authorList>
            <person name="Yu Y."/>
            <person name="Currie J."/>
            <person name="Lomeli R."/>
            <person name="Angelova A."/>
            <person name="Collura K."/>
            <person name="Wissotski M."/>
            <person name="Campos D."/>
            <person name="Kudrna D."/>
            <person name="Golser W."/>
            <person name="Ashely E."/>
            <person name="Descour A."/>
            <person name="Fernandes J."/>
            <person name="Soderlund C."/>
            <person name="Walbot V."/>
        </authorList>
    </citation>
    <scope>NUCLEOTIDE SEQUENCE</scope>
    <source>
        <strain evidence="2">B73</strain>
    </source>
</reference>
<reference evidence="2" key="1">
    <citation type="journal article" date="2009" name="PLoS Genet.">
        <title>Sequencing, mapping, and analysis of 27,455 maize full-length cDNAs.</title>
        <authorList>
            <person name="Soderlund C."/>
            <person name="Descour A."/>
            <person name="Kudrna D."/>
            <person name="Bomhoff M."/>
            <person name="Boyd L."/>
            <person name="Currie J."/>
            <person name="Angelova A."/>
            <person name="Collura K."/>
            <person name="Wissotski M."/>
            <person name="Ashley E."/>
            <person name="Morrow D."/>
            <person name="Fernandes J."/>
            <person name="Walbot V."/>
            <person name="Yu Y."/>
        </authorList>
    </citation>
    <scope>NUCLEOTIDE SEQUENCE</scope>
    <source>
        <strain evidence="2">B73</strain>
    </source>
</reference>
<name>C4IZL1_MAIZE</name>
<protein>
    <submittedName>
        <fullName evidence="2">Uncharacterized protein</fullName>
    </submittedName>
</protein>
<dbReference type="AlphaFoldDB" id="C4IZL1"/>
<sequence>MQAYTIRTRVSSCRPHKTSTIARRTKLSRNESKRTRPAVQLRTSKHRGGMQAKFIEATV</sequence>
<proteinExistence type="evidence at transcript level"/>
<dbReference type="EMBL" id="BT084008">
    <property type="protein sequence ID" value="ACR34361.1"/>
    <property type="molecule type" value="mRNA"/>
</dbReference>
<evidence type="ECO:0000313" key="2">
    <source>
        <dbReference type="EMBL" id="ACR34361.1"/>
    </source>
</evidence>
<evidence type="ECO:0000256" key="1">
    <source>
        <dbReference type="SAM" id="MobiDB-lite"/>
    </source>
</evidence>
<organism evidence="2">
    <name type="scientific">Zea mays</name>
    <name type="common">Maize</name>
    <dbReference type="NCBI Taxonomy" id="4577"/>
    <lineage>
        <taxon>Eukaryota</taxon>
        <taxon>Viridiplantae</taxon>
        <taxon>Streptophyta</taxon>
        <taxon>Embryophyta</taxon>
        <taxon>Tracheophyta</taxon>
        <taxon>Spermatophyta</taxon>
        <taxon>Magnoliopsida</taxon>
        <taxon>Liliopsida</taxon>
        <taxon>Poales</taxon>
        <taxon>Poaceae</taxon>
        <taxon>PACMAD clade</taxon>
        <taxon>Panicoideae</taxon>
        <taxon>Andropogonodae</taxon>
        <taxon>Andropogoneae</taxon>
        <taxon>Tripsacinae</taxon>
        <taxon>Zea</taxon>
    </lineage>
</organism>
<accession>C4IZL1</accession>